<dbReference type="GO" id="GO:0003677">
    <property type="term" value="F:DNA binding"/>
    <property type="evidence" value="ECO:0007669"/>
    <property type="project" value="UniProtKB-UniRule"/>
</dbReference>
<dbReference type="PANTHER" id="PTHR43479:SF11">
    <property type="entry name" value="ACREF_ENVCD OPERON REPRESSOR-RELATED"/>
    <property type="match status" value="1"/>
</dbReference>
<dbReference type="Proteomes" id="UP000282832">
    <property type="component" value="Unassembled WGS sequence"/>
</dbReference>
<dbReference type="PANTHER" id="PTHR43479">
    <property type="entry name" value="ACREF/ENVCD OPERON REPRESSOR-RELATED"/>
    <property type="match status" value="1"/>
</dbReference>
<dbReference type="Gene3D" id="1.10.357.10">
    <property type="entry name" value="Tetracycline Repressor, domain 2"/>
    <property type="match status" value="1"/>
</dbReference>
<dbReference type="InterPro" id="IPR009057">
    <property type="entry name" value="Homeodomain-like_sf"/>
</dbReference>
<gene>
    <name evidence="4" type="ORF">EOJ36_11700</name>
</gene>
<name>A0A437PM75_9BACT</name>
<dbReference type="SUPFAM" id="SSF48498">
    <property type="entry name" value="Tetracyclin repressor-like, C-terminal domain"/>
    <property type="match status" value="1"/>
</dbReference>
<dbReference type="Gene3D" id="1.10.10.60">
    <property type="entry name" value="Homeodomain-like"/>
    <property type="match status" value="1"/>
</dbReference>
<dbReference type="RefSeq" id="WP_127805594.1">
    <property type="nucleotide sequence ID" value="NZ_SACY01000006.1"/>
</dbReference>
<dbReference type="Pfam" id="PF00440">
    <property type="entry name" value="TetR_N"/>
    <property type="match status" value="1"/>
</dbReference>
<evidence type="ECO:0000259" key="3">
    <source>
        <dbReference type="PROSITE" id="PS50977"/>
    </source>
</evidence>
<dbReference type="EMBL" id="SACY01000006">
    <property type="protein sequence ID" value="RVU23388.1"/>
    <property type="molecule type" value="Genomic_DNA"/>
</dbReference>
<comment type="caution">
    <text evidence="4">The sequence shown here is derived from an EMBL/GenBank/DDBJ whole genome shotgun (WGS) entry which is preliminary data.</text>
</comment>
<accession>A0A437PM75</accession>
<sequence length="201" mass="23764">MKIRILDRATKLFFRYGVKSVTMDTIASDLGISKKTIYLHYPDKDTLVNEVVKSFIEKDTCQWKELNQKYPDVIEKMFKSFEIMKEMLVELNPALMFEIQKYHPASFQIFEQHKKDVMYSYLVSDLKSGISDGYFRPELSVEMIAKLRMAEVHLIFDPEFFENSTKSVYDMQLDALDYFMRGIMTEKGLKVYNSYLNKTNK</sequence>
<organism evidence="4 5">
    <name type="scientific">Sandaracinomonas limnophila</name>
    <dbReference type="NCBI Taxonomy" id="1862386"/>
    <lineage>
        <taxon>Bacteria</taxon>
        <taxon>Pseudomonadati</taxon>
        <taxon>Bacteroidota</taxon>
        <taxon>Cytophagia</taxon>
        <taxon>Cytophagales</taxon>
        <taxon>Flectobacillaceae</taxon>
        <taxon>Sandaracinomonas</taxon>
    </lineage>
</organism>
<dbReference type="PROSITE" id="PS50977">
    <property type="entry name" value="HTH_TETR_2"/>
    <property type="match status" value="1"/>
</dbReference>
<dbReference type="InterPro" id="IPR036271">
    <property type="entry name" value="Tet_transcr_reg_TetR-rel_C_sf"/>
</dbReference>
<feature type="domain" description="HTH tetR-type" evidence="3">
    <location>
        <begin position="1"/>
        <end position="59"/>
    </location>
</feature>
<dbReference type="AlphaFoldDB" id="A0A437PM75"/>
<keyword evidence="5" id="KW-1185">Reference proteome</keyword>
<evidence type="ECO:0000256" key="2">
    <source>
        <dbReference type="PROSITE-ProRule" id="PRU00335"/>
    </source>
</evidence>
<dbReference type="SUPFAM" id="SSF46689">
    <property type="entry name" value="Homeodomain-like"/>
    <property type="match status" value="1"/>
</dbReference>
<protein>
    <submittedName>
        <fullName evidence="4">TetR/AcrR family transcriptional regulator</fullName>
    </submittedName>
</protein>
<proteinExistence type="predicted"/>
<feature type="DNA-binding region" description="H-T-H motif" evidence="2">
    <location>
        <begin position="22"/>
        <end position="41"/>
    </location>
</feature>
<evidence type="ECO:0000256" key="1">
    <source>
        <dbReference type="ARBA" id="ARBA00023125"/>
    </source>
</evidence>
<reference evidence="4 5" key="1">
    <citation type="submission" date="2019-01" db="EMBL/GenBank/DDBJ databases">
        <authorList>
            <person name="Chen W.-M."/>
        </authorList>
    </citation>
    <scope>NUCLEOTIDE SEQUENCE [LARGE SCALE GENOMIC DNA]</scope>
    <source>
        <strain evidence="4 5">FSY-15</strain>
    </source>
</reference>
<dbReference type="InterPro" id="IPR001647">
    <property type="entry name" value="HTH_TetR"/>
</dbReference>
<evidence type="ECO:0000313" key="4">
    <source>
        <dbReference type="EMBL" id="RVU23388.1"/>
    </source>
</evidence>
<evidence type="ECO:0000313" key="5">
    <source>
        <dbReference type="Proteomes" id="UP000282832"/>
    </source>
</evidence>
<dbReference type="InterPro" id="IPR050624">
    <property type="entry name" value="HTH-type_Tx_Regulator"/>
</dbReference>
<keyword evidence="1 2" id="KW-0238">DNA-binding</keyword>
<dbReference type="PRINTS" id="PR00455">
    <property type="entry name" value="HTHTETR"/>
</dbReference>
<dbReference type="OrthoDB" id="881297at2"/>